<dbReference type="Gene3D" id="3.20.20.480">
    <property type="entry name" value="Trimethylamine methyltransferase-like"/>
    <property type="match status" value="1"/>
</dbReference>
<dbReference type="OrthoDB" id="5418352at2"/>
<keyword evidence="5" id="KW-1185">Reference proteome</keyword>
<gene>
    <name evidence="4" type="ORF">SAMN04488692_1035</name>
</gene>
<evidence type="ECO:0000256" key="2">
    <source>
        <dbReference type="ARBA" id="ARBA00022603"/>
    </source>
</evidence>
<dbReference type="Pfam" id="PF06253">
    <property type="entry name" value="MTTB"/>
    <property type="match status" value="1"/>
</dbReference>
<dbReference type="GO" id="GO:0015948">
    <property type="term" value="P:methanogenesis"/>
    <property type="evidence" value="ECO:0007669"/>
    <property type="project" value="InterPro"/>
</dbReference>
<protein>
    <submittedName>
        <fullName evidence="4">Trimethylamine---corrinoid protein Co-methyltransferase</fullName>
    </submittedName>
</protein>
<keyword evidence="3 4" id="KW-0808">Transferase</keyword>
<evidence type="ECO:0000313" key="5">
    <source>
        <dbReference type="Proteomes" id="UP000199476"/>
    </source>
</evidence>
<keyword evidence="2 4" id="KW-0489">Methyltransferase</keyword>
<dbReference type="GO" id="GO:0032259">
    <property type="term" value="P:methylation"/>
    <property type="evidence" value="ECO:0007669"/>
    <property type="project" value="UniProtKB-KW"/>
</dbReference>
<dbReference type="STRING" id="321763.SAMN04488692_1035"/>
<accession>A0A1G9IMQ4</accession>
<dbReference type="InterPro" id="IPR010426">
    <property type="entry name" value="MTTB_MeTrfase"/>
</dbReference>
<evidence type="ECO:0000256" key="1">
    <source>
        <dbReference type="ARBA" id="ARBA00007137"/>
    </source>
</evidence>
<reference evidence="4 5" key="1">
    <citation type="submission" date="2016-10" db="EMBL/GenBank/DDBJ databases">
        <authorList>
            <person name="de Groot N.N."/>
        </authorList>
    </citation>
    <scope>NUCLEOTIDE SEQUENCE [LARGE SCALE GENOMIC DNA]</scope>
    <source>
        <strain evidence="4 5">SLAS-1</strain>
    </source>
</reference>
<proteinExistence type="inferred from homology"/>
<evidence type="ECO:0000313" key="4">
    <source>
        <dbReference type="EMBL" id="SDL26174.1"/>
    </source>
</evidence>
<organism evidence="4 5">
    <name type="scientific">Halarsenatibacter silvermanii</name>
    <dbReference type="NCBI Taxonomy" id="321763"/>
    <lineage>
        <taxon>Bacteria</taxon>
        <taxon>Bacillati</taxon>
        <taxon>Bacillota</taxon>
        <taxon>Clostridia</taxon>
        <taxon>Halanaerobiales</taxon>
        <taxon>Halarsenatibacteraceae</taxon>
        <taxon>Halarsenatibacter</taxon>
    </lineage>
</organism>
<dbReference type="EMBL" id="FNGO01000003">
    <property type="protein sequence ID" value="SDL26174.1"/>
    <property type="molecule type" value="Genomic_DNA"/>
</dbReference>
<sequence length="478" mass="52716">MERFGTVCSHLLTGSEVDKIHGYSLKILEELGVEVEDDELKEMLVDHGCRVDGGRVKFPRELVIEILDEVENGPLVIKNPGTDEKCRLDGYELKSQPFGTVPNIYSVDDRDTYPAKEEDLIDFIRLQNNLENIDFSGPMVLPEDTPNEIMEIKSCELSLKYSSIPFAGLAVSSSEQIDYVLELFKIARDQQEEPIGFLGISPESPLSYPVHISRILKKTVRAGIPVKVLIAPVAGLTAPFTVAGSLTQMNASMLAFTSIAQIINPDTDIVFGSRISFPNMKSAQSIWGLPEIGLGSTGAVQLARYYGFYTSVYGASTTACSIDVQTGYEKAINAILPALAGANIISGAGSIASNTLASKEQLVIDNEIITMVKRVQERYDVTGDSLGFDVIADHIEDGGFIADSHTVEHLNAGEVYTPDLGFDQLWYEWKEQGFPSITEKARERINEIIKEPAETVLNPEQEKEFRRVVEDAQDRLKV</sequence>
<name>A0A1G9IMQ4_9FIRM</name>
<evidence type="ECO:0000256" key="3">
    <source>
        <dbReference type="ARBA" id="ARBA00022679"/>
    </source>
</evidence>
<dbReference type="GO" id="GO:0008168">
    <property type="term" value="F:methyltransferase activity"/>
    <property type="evidence" value="ECO:0007669"/>
    <property type="project" value="UniProtKB-KW"/>
</dbReference>
<dbReference type="InterPro" id="IPR038601">
    <property type="entry name" value="MttB-like_sf"/>
</dbReference>
<comment type="similarity">
    <text evidence="1">Belongs to the trimethylamine methyltransferase family.</text>
</comment>
<dbReference type="RefSeq" id="WP_089758115.1">
    <property type="nucleotide sequence ID" value="NZ_FNGO01000003.1"/>
</dbReference>
<dbReference type="Proteomes" id="UP000199476">
    <property type="component" value="Unassembled WGS sequence"/>
</dbReference>
<dbReference type="AlphaFoldDB" id="A0A1G9IMQ4"/>